<proteinExistence type="predicted"/>
<dbReference type="AlphaFoldDB" id="A0A0J1HQM3"/>
<accession>A0A0J1HQM3</accession>
<organism evidence="2 3">
    <name type="scientific">Niallia circulans</name>
    <name type="common">Bacillus circulans</name>
    <dbReference type="NCBI Taxonomy" id="1397"/>
    <lineage>
        <taxon>Bacteria</taxon>
        <taxon>Bacillati</taxon>
        <taxon>Bacillota</taxon>
        <taxon>Bacilli</taxon>
        <taxon>Bacillales</taxon>
        <taxon>Bacillaceae</taxon>
        <taxon>Niallia</taxon>
    </lineage>
</organism>
<protein>
    <submittedName>
        <fullName evidence="2">Uncharacterized protein</fullName>
    </submittedName>
</protein>
<gene>
    <name evidence="2" type="ORF">ABW02_25405</name>
</gene>
<dbReference type="Proteomes" id="UP000036045">
    <property type="component" value="Unassembled WGS sequence"/>
</dbReference>
<keyword evidence="1" id="KW-0472">Membrane</keyword>
<keyword evidence="3" id="KW-1185">Reference proteome</keyword>
<evidence type="ECO:0000256" key="1">
    <source>
        <dbReference type="SAM" id="Phobius"/>
    </source>
</evidence>
<sequence length="60" mass="6731">MNKKLYIIGALVFSIFAVIPLVFSLYMGHIKDATIITCILIAVLAFLTVEYKNLKNKKGK</sequence>
<feature type="transmembrane region" description="Helical" evidence="1">
    <location>
        <begin position="5"/>
        <end position="27"/>
    </location>
</feature>
<keyword evidence="1" id="KW-0812">Transmembrane</keyword>
<evidence type="ECO:0000313" key="3">
    <source>
        <dbReference type="Proteomes" id="UP000036045"/>
    </source>
</evidence>
<dbReference type="EMBL" id="LDPH01000055">
    <property type="protein sequence ID" value="KLV16062.1"/>
    <property type="molecule type" value="Genomic_DNA"/>
</dbReference>
<dbReference type="RefSeq" id="WP_047945004.1">
    <property type="nucleotide sequence ID" value="NZ_JABRVO010000261.1"/>
</dbReference>
<dbReference type="PATRIC" id="fig|1397.4.peg.4624"/>
<reference evidence="2 3" key="1">
    <citation type="submission" date="2015-05" db="EMBL/GenBank/DDBJ databases">
        <title>Whole genome sequence and identification of bacterial endophytes from Costus igneus.</title>
        <authorList>
            <person name="Lee Y.P."/>
            <person name="Gan H.M."/>
            <person name="Eng W."/>
            <person name="Wheatley M.S."/>
            <person name="Caraballo A."/>
            <person name="Polter S."/>
            <person name="Savka M.A."/>
            <person name="Hudson A.O."/>
        </authorList>
    </citation>
    <scope>NUCLEOTIDE SEQUENCE [LARGE SCALE GENOMIC DNA]</scope>
    <source>
        <strain evidence="2 3">RIT379</strain>
    </source>
</reference>
<feature type="transmembrane region" description="Helical" evidence="1">
    <location>
        <begin position="33"/>
        <end position="51"/>
    </location>
</feature>
<keyword evidence="1" id="KW-1133">Transmembrane helix</keyword>
<evidence type="ECO:0000313" key="2">
    <source>
        <dbReference type="EMBL" id="KLV16062.1"/>
    </source>
</evidence>
<name>A0A0J1HQM3_NIACI</name>
<comment type="caution">
    <text evidence="2">The sequence shown here is derived from an EMBL/GenBank/DDBJ whole genome shotgun (WGS) entry which is preliminary data.</text>
</comment>